<dbReference type="RefSeq" id="WP_091339257.1">
    <property type="nucleotide sequence ID" value="NZ_FNRM01000001.1"/>
</dbReference>
<feature type="binding site" evidence="12">
    <location>
        <position position="29"/>
    </location>
    <ligand>
        <name>Mg(2+)</name>
        <dbReference type="ChEBI" id="CHEBI:18420"/>
    </ligand>
</feature>
<dbReference type="EMBL" id="DQ649017">
    <property type="protein sequence ID" value="ABG37982.1"/>
    <property type="molecule type" value="Genomic_DNA"/>
</dbReference>
<keyword evidence="9 11" id="KW-0460">Magnesium</keyword>
<dbReference type="PIRSF" id="PIRSF006118">
    <property type="entry name" value="KDO8-P_Ptase"/>
    <property type="match status" value="1"/>
</dbReference>
<keyword evidence="7 11" id="KW-0479">Metal-binding</keyword>
<dbReference type="InterPro" id="IPR006549">
    <property type="entry name" value="HAD-SF_hydro_IIIA"/>
</dbReference>
<feature type="binding site" evidence="12">
    <location>
        <position position="31"/>
    </location>
    <ligand>
        <name>substrate</name>
    </ligand>
</feature>
<keyword evidence="8 11" id="KW-0378">Hydrolase</keyword>
<dbReference type="Pfam" id="PF08282">
    <property type="entry name" value="Hydrolase_3"/>
    <property type="match status" value="1"/>
</dbReference>
<evidence type="ECO:0000256" key="3">
    <source>
        <dbReference type="ARBA" id="ARBA00005893"/>
    </source>
</evidence>
<dbReference type="FunFam" id="3.40.50.1000:FF:000029">
    <property type="entry name" value="3-deoxy-D-manno-octulosonate 8-phosphate phosphatase KdsC"/>
    <property type="match status" value="1"/>
</dbReference>
<gene>
    <name evidence="13" type="primary">kdsC</name>
    <name evidence="14" type="ORF">SAMN04488051_101629</name>
</gene>
<evidence type="ECO:0000256" key="9">
    <source>
        <dbReference type="ARBA" id="ARBA00022842"/>
    </source>
</evidence>
<accession>Q0ZAI1</accession>
<evidence type="ECO:0000313" key="13">
    <source>
        <dbReference type="EMBL" id="ABG37982.1"/>
    </source>
</evidence>
<dbReference type="SUPFAM" id="SSF56784">
    <property type="entry name" value="HAD-like"/>
    <property type="match status" value="1"/>
</dbReference>
<dbReference type="EMBL" id="FNRM01000001">
    <property type="protein sequence ID" value="SEA09276.1"/>
    <property type="molecule type" value="Genomic_DNA"/>
</dbReference>
<reference evidence="14 15" key="2">
    <citation type="submission" date="2016-10" db="EMBL/GenBank/DDBJ databases">
        <authorList>
            <person name="de Groot N.N."/>
        </authorList>
    </citation>
    <scope>NUCLEOTIDE SEQUENCE [LARGE SCALE GENOMIC DNA]</scope>
    <source>
        <strain evidence="14 15">CGMCC 1.3430</strain>
    </source>
</reference>
<dbReference type="PANTHER" id="PTHR21485:SF3">
    <property type="entry name" value="N-ACYLNEURAMINATE CYTIDYLYLTRANSFERASE"/>
    <property type="match status" value="1"/>
</dbReference>
<dbReference type="InterPro" id="IPR036412">
    <property type="entry name" value="HAD-like_sf"/>
</dbReference>
<evidence type="ECO:0000313" key="15">
    <source>
        <dbReference type="Proteomes" id="UP000198773"/>
    </source>
</evidence>
<dbReference type="OrthoDB" id="9805604at2"/>
<reference evidence="13" key="1">
    <citation type="journal article" date="2007" name="Microbiology">
        <title>Three putative cation/proton antiporters from the soda lake alkaliphile Alkalimonas amylolytica N10 complement an alkali-sensitive Escherichia coli mutant.</title>
        <authorList>
            <person name="Wei Y."/>
            <person name="Liu J."/>
            <person name="Ma Y."/>
            <person name="Krulwich T.A."/>
        </authorList>
    </citation>
    <scope>NUCLEOTIDE SEQUENCE</scope>
    <source>
        <strain evidence="13">N10</strain>
    </source>
</reference>
<name>Q0ZAI1_ALKAM</name>
<evidence type="ECO:0000256" key="8">
    <source>
        <dbReference type="ARBA" id="ARBA00022801"/>
    </source>
</evidence>
<evidence type="ECO:0000256" key="2">
    <source>
        <dbReference type="ARBA" id="ARBA00001946"/>
    </source>
</evidence>
<dbReference type="AlphaFoldDB" id="Q0ZAI1"/>
<proteinExistence type="inferred from homology"/>
<sequence length="185" mass="20925">MQQLFKQCYQEVSLALWQQAQQVRLLICDVDGVFSDGRIYLGNNGEELKAFHTRDGYGIKALRKAGVEVAIITGRHSEIVKHRMQSLTVPHIYQGQERKQPAFTEILQKERLTPAQVAYIGDDLSDWEVMQHVGLSIAVRDAHPYLRLHSHYVTTCQGGFGAVREAADLLLMSRNAFHQFQGSST</sequence>
<dbReference type="SFLD" id="SFLDG01136">
    <property type="entry name" value="C1.6:_Phosphoserine_Phosphatas"/>
    <property type="match status" value="1"/>
</dbReference>
<keyword evidence="11" id="KW-0448">Lipopolysaccharide biosynthesis</keyword>
<evidence type="ECO:0000256" key="6">
    <source>
        <dbReference type="ARBA" id="ARBA00020092"/>
    </source>
</evidence>
<dbReference type="NCBIfam" id="TIGR01670">
    <property type="entry name" value="KdsC-phosphatas"/>
    <property type="match status" value="1"/>
</dbReference>
<evidence type="ECO:0000256" key="10">
    <source>
        <dbReference type="ARBA" id="ARBA00031051"/>
    </source>
</evidence>
<evidence type="ECO:0000256" key="5">
    <source>
        <dbReference type="ARBA" id="ARBA00013066"/>
    </source>
</evidence>
<evidence type="ECO:0000313" key="14">
    <source>
        <dbReference type="EMBL" id="SEA09276.1"/>
    </source>
</evidence>
<dbReference type="InterPro" id="IPR010023">
    <property type="entry name" value="KdsC_fam"/>
</dbReference>
<comment type="subunit">
    <text evidence="4 11">Homotetramer.</text>
</comment>
<dbReference type="EC" id="3.1.3.45" evidence="5 11"/>
<dbReference type="STRING" id="152573.SAMN04488051_101629"/>
<evidence type="ECO:0000256" key="12">
    <source>
        <dbReference type="PIRSR" id="PIRSR006118-2"/>
    </source>
</evidence>
<protein>
    <recommendedName>
        <fullName evidence="6 11">3-deoxy-D-manno-octulosonate 8-phosphate phosphatase KdsC</fullName>
        <ecNumber evidence="5 11">3.1.3.45</ecNumber>
    </recommendedName>
    <alternativeName>
        <fullName evidence="10 11">KDO 8-P phosphatase</fullName>
    </alternativeName>
</protein>
<comment type="function">
    <text evidence="11">Catalyzes the hydrolysis of 3-deoxy-D-manno-octulosonate 8-phosphate (KDO 8-P) to 3-deoxy-D-manno-octulosonate (KDO) and inorganic phosphate.</text>
</comment>
<dbReference type="SFLD" id="SFLDG01138">
    <property type="entry name" value="C1.6.2:_Deoxy-d-mannose-octulo"/>
    <property type="match status" value="1"/>
</dbReference>
<dbReference type="NCBIfam" id="NF007019">
    <property type="entry name" value="PRK09484.1"/>
    <property type="match status" value="1"/>
</dbReference>
<dbReference type="CDD" id="cd01630">
    <property type="entry name" value="HAD_KDO-like"/>
    <property type="match status" value="1"/>
</dbReference>
<evidence type="ECO:0000256" key="11">
    <source>
        <dbReference type="PIRNR" id="PIRNR006118"/>
    </source>
</evidence>
<dbReference type="Proteomes" id="UP000198773">
    <property type="component" value="Unassembled WGS sequence"/>
</dbReference>
<dbReference type="GO" id="GO:0046872">
    <property type="term" value="F:metal ion binding"/>
    <property type="evidence" value="ECO:0007669"/>
    <property type="project" value="UniProtKB-UniRule"/>
</dbReference>
<comment type="similarity">
    <text evidence="3 11">Belongs to the KdsC family.</text>
</comment>
<comment type="catalytic activity">
    <reaction evidence="1 11">
        <text>3-deoxy-alpha-D-manno-2-octulosonate-8-phosphate + H2O = 3-deoxy-alpha-D-manno-oct-2-ulosonate + phosphate</text>
        <dbReference type="Rhea" id="RHEA:11500"/>
        <dbReference type="ChEBI" id="CHEBI:15377"/>
        <dbReference type="ChEBI" id="CHEBI:43474"/>
        <dbReference type="ChEBI" id="CHEBI:85985"/>
        <dbReference type="ChEBI" id="CHEBI:85986"/>
        <dbReference type="EC" id="3.1.3.45"/>
    </reaction>
</comment>
<dbReference type="InterPro" id="IPR050793">
    <property type="entry name" value="CMP-NeuNAc_synthase"/>
</dbReference>
<organism evidence="13">
    <name type="scientific">Alkalimonas amylolytica</name>
    <dbReference type="NCBI Taxonomy" id="152573"/>
    <lineage>
        <taxon>Bacteria</taxon>
        <taxon>Pseudomonadati</taxon>
        <taxon>Pseudomonadota</taxon>
        <taxon>Gammaproteobacteria</taxon>
        <taxon>Alkalimonas</taxon>
    </lineage>
</organism>
<dbReference type="Gene3D" id="3.40.50.1000">
    <property type="entry name" value="HAD superfamily/HAD-like"/>
    <property type="match status" value="1"/>
</dbReference>
<evidence type="ECO:0000256" key="1">
    <source>
        <dbReference type="ARBA" id="ARBA00000898"/>
    </source>
</evidence>
<keyword evidence="15" id="KW-1185">Reference proteome</keyword>
<dbReference type="PANTHER" id="PTHR21485">
    <property type="entry name" value="HAD SUPERFAMILY MEMBERS CMAS AND KDSC"/>
    <property type="match status" value="1"/>
</dbReference>
<comment type="cofactor">
    <cofactor evidence="2 11 12">
        <name>Mg(2+)</name>
        <dbReference type="ChEBI" id="CHEBI:18420"/>
    </cofactor>
</comment>
<evidence type="ECO:0000256" key="7">
    <source>
        <dbReference type="ARBA" id="ARBA00022723"/>
    </source>
</evidence>
<feature type="binding site" evidence="12">
    <location>
        <position position="122"/>
    </location>
    <ligand>
        <name>Mg(2+)</name>
        <dbReference type="ChEBI" id="CHEBI:18420"/>
    </ligand>
</feature>
<dbReference type="SFLD" id="SFLDS00003">
    <property type="entry name" value="Haloacid_Dehalogenase"/>
    <property type="match status" value="1"/>
</dbReference>
<dbReference type="NCBIfam" id="TIGR01662">
    <property type="entry name" value="HAD-SF-IIIA"/>
    <property type="match status" value="1"/>
</dbReference>
<dbReference type="GO" id="GO:0009103">
    <property type="term" value="P:lipopolysaccharide biosynthetic process"/>
    <property type="evidence" value="ECO:0007669"/>
    <property type="project" value="UniProtKB-UniRule"/>
</dbReference>
<dbReference type="GO" id="GO:0019143">
    <property type="term" value="F:3-deoxy-manno-octulosonate-8-phosphatase activity"/>
    <property type="evidence" value="ECO:0007669"/>
    <property type="project" value="UniProtKB-UniRule"/>
</dbReference>
<dbReference type="InterPro" id="IPR023214">
    <property type="entry name" value="HAD_sf"/>
</dbReference>
<dbReference type="GO" id="GO:0008781">
    <property type="term" value="F:N-acylneuraminate cytidylyltransferase activity"/>
    <property type="evidence" value="ECO:0007669"/>
    <property type="project" value="TreeGrafter"/>
</dbReference>
<evidence type="ECO:0000256" key="4">
    <source>
        <dbReference type="ARBA" id="ARBA00011881"/>
    </source>
</evidence>